<evidence type="ECO:0000313" key="2">
    <source>
        <dbReference type="Proteomes" id="UP000186720"/>
    </source>
</evidence>
<dbReference type="Gene3D" id="3.40.50.1820">
    <property type="entry name" value="alpha/beta hydrolase"/>
    <property type="match status" value="1"/>
</dbReference>
<comment type="caution">
    <text evidence="1">The sequence shown here is derived from an EMBL/GenBank/DDBJ whole genome shotgun (WGS) entry which is preliminary data.</text>
</comment>
<evidence type="ECO:0000313" key="1">
    <source>
        <dbReference type="EMBL" id="OKS86189.1"/>
    </source>
</evidence>
<protein>
    <recommendedName>
        <fullName evidence="3">AB hydrolase-1 domain-containing protein</fullName>
    </recommendedName>
</protein>
<dbReference type="EMBL" id="MPPL01000001">
    <property type="protein sequence ID" value="OKS86189.1"/>
    <property type="molecule type" value="Genomic_DNA"/>
</dbReference>
<evidence type="ECO:0008006" key="3">
    <source>
        <dbReference type="Google" id="ProtNLM"/>
    </source>
</evidence>
<accession>A0A1Q5ZWP6</accession>
<dbReference type="InterPro" id="IPR029058">
    <property type="entry name" value="AB_hydrolase_fold"/>
</dbReference>
<dbReference type="Proteomes" id="UP000186720">
    <property type="component" value="Unassembled WGS sequence"/>
</dbReference>
<reference evidence="1 2" key="1">
    <citation type="submission" date="2016-11" db="EMBL/GenBank/DDBJ databases">
        <title>Whole Genome Sequencing of Mucilaginibacter polytrichastri RG4-7(T) isolated from the moss sample.</title>
        <authorList>
            <person name="Li Y."/>
        </authorList>
    </citation>
    <scope>NUCLEOTIDE SEQUENCE [LARGE SCALE GENOMIC DNA]</scope>
    <source>
        <strain evidence="1 2">RG4-7</strain>
    </source>
</reference>
<dbReference type="STRING" id="1302689.RG47T_1640"/>
<dbReference type="OrthoDB" id="659408at2"/>
<dbReference type="AlphaFoldDB" id="A0A1Q5ZWP6"/>
<dbReference type="SUPFAM" id="SSF53474">
    <property type="entry name" value="alpha/beta-Hydrolases"/>
    <property type="match status" value="1"/>
</dbReference>
<dbReference type="RefSeq" id="WP_074488914.1">
    <property type="nucleotide sequence ID" value="NZ_FPAM01000013.1"/>
</dbReference>
<keyword evidence="2" id="KW-1185">Reference proteome</keyword>
<organism evidence="1 2">
    <name type="scientific">Mucilaginibacter polytrichastri</name>
    <dbReference type="NCBI Taxonomy" id="1302689"/>
    <lineage>
        <taxon>Bacteria</taxon>
        <taxon>Pseudomonadati</taxon>
        <taxon>Bacteroidota</taxon>
        <taxon>Sphingobacteriia</taxon>
        <taxon>Sphingobacteriales</taxon>
        <taxon>Sphingobacteriaceae</taxon>
        <taxon>Mucilaginibacter</taxon>
    </lineage>
</organism>
<sequence>MDKIYLISGLGADYRLFKNLELPGFDITYVHWIEPGTNDTLTTYAAKLIAKYHIEQNAIVLGVSLGGMLTIEIANQLQLSKAILISSIKSRNEAPWYFNFFRKIPVYKIIPAQFFTSLGILIKPVFGHMNEEDGAMFRSMLESSSPTFVKWAMHAVLNWQSKKVPLNVYHITGNKDMVFSYKNIKGATLVNGGTHIMVFDKAKEINGLLKEVLQQ</sequence>
<name>A0A1Q5ZWP6_9SPHI</name>
<gene>
    <name evidence="1" type="ORF">RG47T_1640</name>
</gene>
<proteinExistence type="predicted"/>